<name>A0A255Z5M3_9FLAO</name>
<evidence type="ECO:0000313" key="2">
    <source>
        <dbReference type="Proteomes" id="UP000216605"/>
    </source>
</evidence>
<protein>
    <recommendedName>
        <fullName evidence="3">Short-chain dehydrogenase/reductase</fullName>
    </recommendedName>
</protein>
<gene>
    <name evidence="1" type="ORF">CHU92_09390</name>
</gene>
<sequence length="153" mass="16798">MRKQQSGKIINISSIGGSFGEPHGAWYHATKYAVEGLSDSLRMELKQFGIDVVIIKPGAILTEWNGIARENLMQVSGGTAYGDLARKHVKMLAEADKRGSSPQVVAEAIYKAVASKRPKTRYAVGGGAKIILFLRNILPDKLFDRLMLSLIKR</sequence>
<dbReference type="GO" id="GO:0016491">
    <property type="term" value="F:oxidoreductase activity"/>
    <property type="evidence" value="ECO:0007669"/>
    <property type="project" value="TreeGrafter"/>
</dbReference>
<dbReference type="PRINTS" id="PR00080">
    <property type="entry name" value="SDRFAMILY"/>
</dbReference>
<proteinExistence type="predicted"/>
<reference evidence="1 2" key="1">
    <citation type="submission" date="2017-07" db="EMBL/GenBank/DDBJ databases">
        <title>Flavobacterium cyanobacteriorum sp. nov., isolated from cyanobacterial aggregates in a eutrophic lake.</title>
        <authorList>
            <person name="Cai H."/>
        </authorList>
    </citation>
    <scope>NUCLEOTIDE SEQUENCE [LARGE SCALE GENOMIC DNA]</scope>
    <source>
        <strain evidence="1 2">TH021</strain>
    </source>
</reference>
<dbReference type="Gene3D" id="3.40.50.720">
    <property type="entry name" value="NAD(P)-binding Rossmann-like Domain"/>
    <property type="match status" value="1"/>
</dbReference>
<keyword evidence="2" id="KW-1185">Reference proteome</keyword>
<dbReference type="Proteomes" id="UP000216605">
    <property type="component" value="Unassembled WGS sequence"/>
</dbReference>
<dbReference type="InterPro" id="IPR036291">
    <property type="entry name" value="NAD(P)-bd_dom_sf"/>
</dbReference>
<dbReference type="PANTHER" id="PTHR43313:SF1">
    <property type="entry name" value="3BETA-HYDROXYSTEROID DEHYDROGENASE DHS-16"/>
    <property type="match status" value="1"/>
</dbReference>
<dbReference type="PRINTS" id="PR00081">
    <property type="entry name" value="GDHRDH"/>
</dbReference>
<organism evidence="1 2">
    <name type="scientific">Flavobacterium cyanobacteriorum</name>
    <dbReference type="NCBI Taxonomy" id="2022802"/>
    <lineage>
        <taxon>Bacteria</taxon>
        <taxon>Pseudomonadati</taxon>
        <taxon>Bacteroidota</taxon>
        <taxon>Flavobacteriia</taxon>
        <taxon>Flavobacteriales</taxon>
        <taxon>Flavobacteriaceae</taxon>
        <taxon>Flavobacterium</taxon>
    </lineage>
</organism>
<dbReference type="InterPro" id="IPR002347">
    <property type="entry name" value="SDR_fam"/>
</dbReference>
<dbReference type="OrthoDB" id="1235794at2"/>
<dbReference type="RefSeq" id="WP_094414918.1">
    <property type="nucleotide sequence ID" value="NZ_NOXV01000267.1"/>
</dbReference>
<comment type="caution">
    <text evidence="1">The sequence shown here is derived from an EMBL/GenBank/DDBJ whole genome shotgun (WGS) entry which is preliminary data.</text>
</comment>
<accession>A0A255Z5M3</accession>
<evidence type="ECO:0000313" key="1">
    <source>
        <dbReference type="EMBL" id="OYQ36731.1"/>
    </source>
</evidence>
<dbReference type="SUPFAM" id="SSF51735">
    <property type="entry name" value="NAD(P)-binding Rossmann-fold domains"/>
    <property type="match status" value="1"/>
</dbReference>
<dbReference type="GO" id="GO:0008202">
    <property type="term" value="P:steroid metabolic process"/>
    <property type="evidence" value="ECO:0007669"/>
    <property type="project" value="TreeGrafter"/>
</dbReference>
<dbReference type="Pfam" id="PF00106">
    <property type="entry name" value="adh_short"/>
    <property type="match status" value="1"/>
</dbReference>
<dbReference type="EMBL" id="NOXV01000267">
    <property type="protein sequence ID" value="OYQ36731.1"/>
    <property type="molecule type" value="Genomic_DNA"/>
</dbReference>
<dbReference type="AlphaFoldDB" id="A0A255Z5M3"/>
<dbReference type="PANTHER" id="PTHR43313">
    <property type="entry name" value="SHORT-CHAIN DEHYDROGENASE/REDUCTASE FAMILY 9C"/>
    <property type="match status" value="1"/>
</dbReference>
<evidence type="ECO:0008006" key="3">
    <source>
        <dbReference type="Google" id="ProtNLM"/>
    </source>
</evidence>